<dbReference type="EMBL" id="NVSR01000146">
    <property type="protein sequence ID" value="PCI23390.1"/>
    <property type="molecule type" value="Genomic_DNA"/>
</dbReference>
<gene>
    <name evidence="2" type="ORF">COB67_12855</name>
</gene>
<name>A0A2A4SPT8_9DELT</name>
<feature type="compositionally biased region" description="Acidic residues" evidence="1">
    <location>
        <begin position="87"/>
        <end position="96"/>
    </location>
</feature>
<organism evidence="2 3">
    <name type="scientific">SAR324 cluster bacterium</name>
    <dbReference type="NCBI Taxonomy" id="2024889"/>
    <lineage>
        <taxon>Bacteria</taxon>
        <taxon>Deltaproteobacteria</taxon>
        <taxon>SAR324 cluster</taxon>
    </lineage>
</organism>
<protein>
    <submittedName>
        <fullName evidence="2">Uncharacterized protein</fullName>
    </submittedName>
</protein>
<proteinExistence type="predicted"/>
<accession>A0A2A4SPT8</accession>
<comment type="caution">
    <text evidence="2">The sequence shown here is derived from an EMBL/GenBank/DDBJ whole genome shotgun (WGS) entry which is preliminary data.</text>
</comment>
<evidence type="ECO:0000313" key="2">
    <source>
        <dbReference type="EMBL" id="PCI23390.1"/>
    </source>
</evidence>
<reference evidence="3" key="1">
    <citation type="submission" date="2017-08" db="EMBL/GenBank/DDBJ databases">
        <title>A dynamic microbial community with high functional redundancy inhabits the cold, oxic subseafloor aquifer.</title>
        <authorList>
            <person name="Tully B.J."/>
            <person name="Wheat C.G."/>
            <person name="Glazer B.T."/>
            <person name="Huber J.A."/>
        </authorList>
    </citation>
    <scope>NUCLEOTIDE SEQUENCE [LARGE SCALE GENOMIC DNA]</scope>
</reference>
<evidence type="ECO:0000313" key="3">
    <source>
        <dbReference type="Proteomes" id="UP000218113"/>
    </source>
</evidence>
<sequence>MKGFFYGLTAGLAAGVVAQMMIAKNHEQMLELVKNIPRPIKFGPASSLEDLLAQKETLEEMIIKKQTEVYTEEPSQPAEETPVSSSSEEDLTEAVT</sequence>
<dbReference type="AlphaFoldDB" id="A0A2A4SPT8"/>
<feature type="region of interest" description="Disordered" evidence="1">
    <location>
        <begin position="67"/>
        <end position="96"/>
    </location>
</feature>
<dbReference type="Proteomes" id="UP000218113">
    <property type="component" value="Unassembled WGS sequence"/>
</dbReference>
<evidence type="ECO:0000256" key="1">
    <source>
        <dbReference type="SAM" id="MobiDB-lite"/>
    </source>
</evidence>